<keyword evidence="2" id="KW-0472">Membrane</keyword>
<dbReference type="AlphaFoldDB" id="A0A4R0JRE1"/>
<evidence type="ECO:0000256" key="2">
    <source>
        <dbReference type="SAM" id="Phobius"/>
    </source>
</evidence>
<evidence type="ECO:0000313" key="4">
    <source>
        <dbReference type="Proteomes" id="UP000293342"/>
    </source>
</evidence>
<keyword evidence="2" id="KW-0812">Transmembrane</keyword>
<evidence type="ECO:0000256" key="1">
    <source>
        <dbReference type="SAM" id="MobiDB-lite"/>
    </source>
</evidence>
<proteinExistence type="predicted"/>
<feature type="region of interest" description="Disordered" evidence="1">
    <location>
        <begin position="57"/>
        <end position="80"/>
    </location>
</feature>
<dbReference type="EMBL" id="SJKD01000003">
    <property type="protein sequence ID" value="TCC49931.1"/>
    <property type="molecule type" value="Genomic_DNA"/>
</dbReference>
<evidence type="ECO:0000313" key="3">
    <source>
        <dbReference type="EMBL" id="TCC49931.1"/>
    </source>
</evidence>
<gene>
    <name evidence="3" type="ORF">E0H75_16650</name>
</gene>
<organism evidence="3 4">
    <name type="scientific">Kribbella capetownensis</name>
    <dbReference type="NCBI Taxonomy" id="1572659"/>
    <lineage>
        <taxon>Bacteria</taxon>
        <taxon>Bacillati</taxon>
        <taxon>Actinomycetota</taxon>
        <taxon>Actinomycetes</taxon>
        <taxon>Propionibacteriales</taxon>
        <taxon>Kribbellaceae</taxon>
        <taxon>Kribbella</taxon>
    </lineage>
</organism>
<comment type="caution">
    <text evidence="3">The sequence shown here is derived from an EMBL/GenBank/DDBJ whole genome shotgun (WGS) entry which is preliminary data.</text>
</comment>
<dbReference type="Proteomes" id="UP000293342">
    <property type="component" value="Unassembled WGS sequence"/>
</dbReference>
<keyword evidence="2" id="KW-1133">Transmembrane helix</keyword>
<keyword evidence="4" id="KW-1185">Reference proteome</keyword>
<sequence length="194" mass="20595">MREALMEYVDELTPAEAPPFEYVERTARQRRHRRRVVLAAVAAVVVVIGGVAATVGLPRAGEEPAGPETTTNSLDDGPPPSRFQVGTTVMVLQGEIGVMSATPVPDHPSVLMVSVGPGMGVPEPCVPSTVVRILSQDSDSVRIAAYRYTAVAEQPETRHCRPSTGAIALDLDLRTPVGDRTVYAGSSGQRVVLN</sequence>
<protein>
    <submittedName>
        <fullName evidence="3">Uncharacterized protein</fullName>
    </submittedName>
</protein>
<dbReference type="OrthoDB" id="3820790at2"/>
<name>A0A4R0JRE1_9ACTN</name>
<reference evidence="3 4" key="1">
    <citation type="submission" date="2019-02" db="EMBL/GenBank/DDBJ databases">
        <title>Kribbella capetownensis sp. nov. and Kribbella speibonae sp. nov., isolated from soil.</title>
        <authorList>
            <person name="Curtis S.M."/>
            <person name="Norton I."/>
            <person name="Everest G.J."/>
            <person name="Meyers P.R."/>
        </authorList>
    </citation>
    <scope>NUCLEOTIDE SEQUENCE [LARGE SCALE GENOMIC DNA]</scope>
    <source>
        <strain evidence="3 4">YM53</strain>
    </source>
</reference>
<feature type="transmembrane region" description="Helical" evidence="2">
    <location>
        <begin position="36"/>
        <end position="57"/>
    </location>
</feature>
<accession>A0A4R0JRE1</accession>
<dbReference type="RefSeq" id="WP_131514448.1">
    <property type="nucleotide sequence ID" value="NZ_SJKD01000003.1"/>
</dbReference>